<feature type="domain" description="C2H2-type" evidence="12">
    <location>
        <begin position="101"/>
        <end position="128"/>
    </location>
</feature>
<dbReference type="PANTHER" id="PTHR23235:SF178">
    <property type="entry name" value="C2H2-TYPE DOMAIN-CONTAINING PROTEIN-RELATED"/>
    <property type="match status" value="1"/>
</dbReference>
<organism evidence="13 14">
    <name type="scientific">Amphiprion ocellaris</name>
    <name type="common">Clown anemonefish</name>
    <dbReference type="NCBI Taxonomy" id="80972"/>
    <lineage>
        <taxon>Eukaryota</taxon>
        <taxon>Metazoa</taxon>
        <taxon>Chordata</taxon>
        <taxon>Craniata</taxon>
        <taxon>Vertebrata</taxon>
        <taxon>Euteleostomi</taxon>
        <taxon>Actinopterygii</taxon>
        <taxon>Neopterygii</taxon>
        <taxon>Teleostei</taxon>
        <taxon>Neoteleostei</taxon>
        <taxon>Acanthomorphata</taxon>
        <taxon>Ovalentaria</taxon>
        <taxon>Pomacentridae</taxon>
        <taxon>Amphiprion</taxon>
    </lineage>
</organism>
<reference evidence="13" key="2">
    <citation type="submission" date="2025-08" db="UniProtKB">
        <authorList>
            <consortium name="Ensembl"/>
        </authorList>
    </citation>
    <scope>IDENTIFICATION</scope>
</reference>
<dbReference type="PANTHER" id="PTHR23235">
    <property type="entry name" value="KRUEPPEL-LIKE TRANSCRIPTION FACTOR"/>
    <property type="match status" value="1"/>
</dbReference>
<dbReference type="InterPro" id="IPR036236">
    <property type="entry name" value="Znf_C2H2_sf"/>
</dbReference>
<evidence type="ECO:0000256" key="11">
    <source>
        <dbReference type="PROSITE-ProRule" id="PRU00042"/>
    </source>
</evidence>
<evidence type="ECO:0000256" key="1">
    <source>
        <dbReference type="ARBA" id="ARBA00003767"/>
    </source>
</evidence>
<comment type="function">
    <text evidence="1">May be involved in transcriptional regulation.</text>
</comment>
<keyword evidence="8" id="KW-0238">DNA-binding</keyword>
<dbReference type="Proteomes" id="UP001501940">
    <property type="component" value="Chromosome 8"/>
</dbReference>
<keyword evidence="4" id="KW-0677">Repeat</keyword>
<dbReference type="GO" id="GO:0000978">
    <property type="term" value="F:RNA polymerase II cis-regulatory region sequence-specific DNA binding"/>
    <property type="evidence" value="ECO:0007669"/>
    <property type="project" value="TreeGrafter"/>
</dbReference>
<reference evidence="13" key="3">
    <citation type="submission" date="2025-09" db="UniProtKB">
        <authorList>
            <consortium name="Ensembl"/>
        </authorList>
    </citation>
    <scope>IDENTIFICATION</scope>
</reference>
<dbReference type="FunFam" id="3.30.160.60:FF:000624">
    <property type="entry name" value="zinc finger protein 697"/>
    <property type="match status" value="1"/>
</dbReference>
<evidence type="ECO:0000256" key="5">
    <source>
        <dbReference type="ARBA" id="ARBA00022771"/>
    </source>
</evidence>
<dbReference type="SUPFAM" id="SSF57667">
    <property type="entry name" value="beta-beta-alpha zinc fingers"/>
    <property type="match status" value="2"/>
</dbReference>
<dbReference type="GO" id="GO:0008270">
    <property type="term" value="F:zinc ion binding"/>
    <property type="evidence" value="ECO:0007669"/>
    <property type="project" value="UniProtKB-KW"/>
</dbReference>
<dbReference type="SMART" id="SM00355">
    <property type="entry name" value="ZnF_C2H2"/>
    <property type="match status" value="4"/>
</dbReference>
<dbReference type="PROSITE" id="PS00028">
    <property type="entry name" value="ZINC_FINGER_C2H2_1"/>
    <property type="match status" value="4"/>
</dbReference>
<evidence type="ECO:0000256" key="3">
    <source>
        <dbReference type="ARBA" id="ARBA00022723"/>
    </source>
</evidence>
<keyword evidence="6" id="KW-0862">Zinc</keyword>
<evidence type="ECO:0000313" key="14">
    <source>
        <dbReference type="Proteomes" id="UP001501940"/>
    </source>
</evidence>
<keyword evidence="3" id="KW-0479">Metal-binding</keyword>
<dbReference type="Pfam" id="PF00096">
    <property type="entry name" value="zf-C2H2"/>
    <property type="match status" value="4"/>
</dbReference>
<evidence type="ECO:0000256" key="7">
    <source>
        <dbReference type="ARBA" id="ARBA00023015"/>
    </source>
</evidence>
<dbReference type="PROSITE" id="PS50157">
    <property type="entry name" value="ZINC_FINGER_C2H2_2"/>
    <property type="match status" value="4"/>
</dbReference>
<evidence type="ECO:0000256" key="2">
    <source>
        <dbReference type="ARBA" id="ARBA00004123"/>
    </source>
</evidence>
<keyword evidence="7" id="KW-0805">Transcription regulation</keyword>
<dbReference type="Ensembl" id="ENSAOCT00000065367.1">
    <property type="protein sequence ID" value="ENSAOCP00000073817.1"/>
    <property type="gene ID" value="ENSAOCG00000032541.1"/>
</dbReference>
<feature type="domain" description="C2H2-type" evidence="12">
    <location>
        <begin position="73"/>
        <end position="100"/>
    </location>
</feature>
<evidence type="ECO:0000256" key="9">
    <source>
        <dbReference type="ARBA" id="ARBA00023163"/>
    </source>
</evidence>
<dbReference type="Gene3D" id="3.30.160.60">
    <property type="entry name" value="Classic Zinc Finger"/>
    <property type="match status" value="4"/>
</dbReference>
<dbReference type="FunFam" id="3.30.160.60:FF:000097">
    <property type="entry name" value="Zinc finger protein"/>
    <property type="match status" value="1"/>
</dbReference>
<dbReference type="AlphaFoldDB" id="A0AAQ6A9Q7"/>
<dbReference type="InterPro" id="IPR013087">
    <property type="entry name" value="Znf_C2H2_type"/>
</dbReference>
<dbReference type="GO" id="GO:0000981">
    <property type="term" value="F:DNA-binding transcription factor activity, RNA polymerase II-specific"/>
    <property type="evidence" value="ECO:0007669"/>
    <property type="project" value="TreeGrafter"/>
</dbReference>
<feature type="domain" description="C2H2-type" evidence="12">
    <location>
        <begin position="157"/>
        <end position="184"/>
    </location>
</feature>
<keyword evidence="9" id="KW-0804">Transcription</keyword>
<dbReference type="FunFam" id="3.30.160.60:FF:001846">
    <property type="entry name" value="ZNF121 isoform 1"/>
    <property type="match status" value="1"/>
</dbReference>
<sequence length="215" mass="23831">MLAKLRQFIKRHPYKRAASSMDDSLAEHKSCTSSEMSSLAADQTCKSGCLDAGGSGLSQGELDQATQALENPHCCNECGKVFRRSSYLKHHMLIHTGEKPYLCDQCGKAFRQSGHLNRHMLIHTGEKPYMCDQCGKTFTQSIDVKRHLLIHTGEKPYLCDQCGKAFRQSGHLNHHMLIHIGETAAPLKDDAAPESRAEPAGIQVVAPKPECQEFI</sequence>
<dbReference type="GO" id="GO:0045595">
    <property type="term" value="P:regulation of cell differentiation"/>
    <property type="evidence" value="ECO:0007669"/>
    <property type="project" value="UniProtKB-ARBA"/>
</dbReference>
<comment type="subcellular location">
    <subcellularLocation>
        <location evidence="2">Nucleus</location>
    </subcellularLocation>
</comment>
<keyword evidence="14" id="KW-1185">Reference proteome</keyword>
<feature type="domain" description="C2H2-type" evidence="12">
    <location>
        <begin position="129"/>
        <end position="156"/>
    </location>
</feature>
<dbReference type="GO" id="GO:0005634">
    <property type="term" value="C:nucleus"/>
    <property type="evidence" value="ECO:0007669"/>
    <property type="project" value="UniProtKB-SubCell"/>
</dbReference>
<proteinExistence type="predicted"/>
<dbReference type="GO" id="GO:0000122">
    <property type="term" value="P:negative regulation of transcription by RNA polymerase II"/>
    <property type="evidence" value="ECO:0007669"/>
    <property type="project" value="UniProtKB-ARBA"/>
</dbReference>
<accession>A0AAQ6A9Q7</accession>
<evidence type="ECO:0000256" key="4">
    <source>
        <dbReference type="ARBA" id="ARBA00022737"/>
    </source>
</evidence>
<keyword evidence="5 11" id="KW-0863">Zinc-finger</keyword>
<evidence type="ECO:0000256" key="6">
    <source>
        <dbReference type="ARBA" id="ARBA00022833"/>
    </source>
</evidence>
<reference evidence="13 14" key="1">
    <citation type="submission" date="2022-01" db="EMBL/GenBank/DDBJ databases">
        <title>A chromosome-scale genome assembly of the false clownfish, Amphiprion ocellaris.</title>
        <authorList>
            <person name="Ryu T."/>
        </authorList>
    </citation>
    <scope>NUCLEOTIDE SEQUENCE [LARGE SCALE GENOMIC DNA]</scope>
</reference>
<protein>
    <recommendedName>
        <fullName evidence="12">C2H2-type domain-containing protein</fullName>
    </recommendedName>
</protein>
<dbReference type="GeneTree" id="ENSGT01150000286934"/>
<dbReference type="FunFam" id="3.30.160.60:FF:000912">
    <property type="entry name" value="Zinc finger protein 660"/>
    <property type="match status" value="1"/>
</dbReference>
<evidence type="ECO:0000313" key="13">
    <source>
        <dbReference type="Ensembl" id="ENSAOCP00000073817.1"/>
    </source>
</evidence>
<keyword evidence="10" id="KW-0539">Nucleus</keyword>
<evidence type="ECO:0000256" key="8">
    <source>
        <dbReference type="ARBA" id="ARBA00023125"/>
    </source>
</evidence>
<evidence type="ECO:0000259" key="12">
    <source>
        <dbReference type="PROSITE" id="PS50157"/>
    </source>
</evidence>
<name>A0AAQ6A9Q7_AMPOC</name>
<evidence type="ECO:0000256" key="10">
    <source>
        <dbReference type="ARBA" id="ARBA00023242"/>
    </source>
</evidence>